<proteinExistence type="inferred from homology"/>
<dbReference type="InterPro" id="IPR017972">
    <property type="entry name" value="Cyt_P450_CS"/>
</dbReference>
<keyword evidence="2" id="KW-0349">Heme</keyword>
<comment type="caution">
    <text evidence="3">The sequence shown here is derived from an EMBL/GenBank/DDBJ whole genome shotgun (WGS) entry which is preliminary data.</text>
</comment>
<dbReference type="InterPro" id="IPR036396">
    <property type="entry name" value="Cyt_P450_sf"/>
</dbReference>
<dbReference type="RefSeq" id="WP_236038343.1">
    <property type="nucleotide sequence ID" value="NZ_BNJG01000002.1"/>
</dbReference>
<name>A0ABQ3UU61_9CHLR</name>
<keyword evidence="2" id="KW-0479">Metal-binding</keyword>
<dbReference type="InterPro" id="IPR001128">
    <property type="entry name" value="Cyt_P450"/>
</dbReference>
<keyword evidence="2" id="KW-0503">Monooxygenase</keyword>
<evidence type="ECO:0000256" key="2">
    <source>
        <dbReference type="RuleBase" id="RU000461"/>
    </source>
</evidence>
<evidence type="ECO:0000256" key="1">
    <source>
        <dbReference type="ARBA" id="ARBA00010617"/>
    </source>
</evidence>
<sequence>MMQIKTNREEIVALYDGFRQMRETQPVSFNPNFQAWNLYRYDDVARVLSDHATFSSEQNRFIPAEYRDSSPISSSIVRMDPPRHHKLRQIVSQAFTPRMVAQMESRIQEITNGLLDQVVAKGEMDVIRDLAYPLPITIIAELLGISTERRAEFKQWSDAFVSGDGEATEEDMQASMQAMSSMVNYFTQLFEERRAHPQNDLVSALLLAEVDGEHLSNEELIGFCVLLLVAGNETTTNLIGNAILCLDEYPGEVERLRAQRDLLPKALEEALRYYSPVRLQPRWAVTETTIGEQRIEAGQMLFAWIISANRDEAQFPEADQFKIEREPNRHLGFGRGVHFCLGAPLARLEAKIALNAMLDRLPGSWHVSDAPLFPIKNMSTFGIKKLPLTWNK</sequence>
<gene>
    <name evidence="3" type="primary">yjiB_4</name>
    <name evidence="3" type="ORF">KSB_48590</name>
</gene>
<dbReference type="CDD" id="cd11032">
    <property type="entry name" value="P450_EryK-like"/>
    <property type="match status" value="1"/>
</dbReference>
<keyword evidence="4" id="KW-1185">Reference proteome</keyword>
<accession>A0ABQ3UU61</accession>
<dbReference type="EMBL" id="BNJG01000002">
    <property type="protein sequence ID" value="GHO56384.1"/>
    <property type="molecule type" value="Genomic_DNA"/>
</dbReference>
<dbReference type="InterPro" id="IPR002397">
    <property type="entry name" value="Cyt_P450_B"/>
</dbReference>
<dbReference type="PRINTS" id="PR00359">
    <property type="entry name" value="BP450"/>
</dbReference>
<reference evidence="3 4" key="1">
    <citation type="journal article" date="2021" name="Int. J. Syst. Evol. Microbiol.">
        <title>Reticulibacter mediterranei gen. nov., sp. nov., within the new family Reticulibacteraceae fam. nov., and Ktedonospora formicarum gen. nov., sp. nov., Ktedonobacter robiniae sp. nov., Dictyobacter formicarum sp. nov. and Dictyobacter arantiisoli sp. nov., belonging to the class Ktedonobacteria.</title>
        <authorList>
            <person name="Yabe S."/>
            <person name="Zheng Y."/>
            <person name="Wang C.M."/>
            <person name="Sakai Y."/>
            <person name="Abe K."/>
            <person name="Yokota A."/>
            <person name="Donadio S."/>
            <person name="Cavaletti L."/>
            <person name="Monciardini P."/>
        </authorList>
    </citation>
    <scope>NUCLEOTIDE SEQUENCE [LARGE SCALE GENOMIC DNA]</scope>
    <source>
        <strain evidence="3 4">SOSP1-30</strain>
    </source>
</reference>
<keyword evidence="2" id="KW-0408">Iron</keyword>
<dbReference type="PANTHER" id="PTHR46696:SF1">
    <property type="entry name" value="CYTOCHROME P450 YJIB-RELATED"/>
    <property type="match status" value="1"/>
</dbReference>
<protein>
    <submittedName>
        <fullName evidence="3">Cytochrome P450 YjiB</fullName>
    </submittedName>
</protein>
<dbReference type="SUPFAM" id="SSF48264">
    <property type="entry name" value="Cytochrome P450"/>
    <property type="match status" value="1"/>
</dbReference>
<dbReference type="Proteomes" id="UP000654345">
    <property type="component" value="Unassembled WGS sequence"/>
</dbReference>
<dbReference type="Gene3D" id="1.10.630.10">
    <property type="entry name" value="Cytochrome P450"/>
    <property type="match status" value="1"/>
</dbReference>
<evidence type="ECO:0000313" key="4">
    <source>
        <dbReference type="Proteomes" id="UP000654345"/>
    </source>
</evidence>
<comment type="similarity">
    <text evidence="1 2">Belongs to the cytochrome P450 family.</text>
</comment>
<dbReference type="Pfam" id="PF00067">
    <property type="entry name" value="p450"/>
    <property type="match status" value="2"/>
</dbReference>
<dbReference type="PROSITE" id="PS00086">
    <property type="entry name" value="CYTOCHROME_P450"/>
    <property type="match status" value="1"/>
</dbReference>
<organism evidence="3 4">
    <name type="scientific">Ktedonobacter robiniae</name>
    <dbReference type="NCBI Taxonomy" id="2778365"/>
    <lineage>
        <taxon>Bacteria</taxon>
        <taxon>Bacillati</taxon>
        <taxon>Chloroflexota</taxon>
        <taxon>Ktedonobacteria</taxon>
        <taxon>Ktedonobacterales</taxon>
        <taxon>Ktedonobacteraceae</taxon>
        <taxon>Ktedonobacter</taxon>
    </lineage>
</organism>
<evidence type="ECO:0000313" key="3">
    <source>
        <dbReference type="EMBL" id="GHO56384.1"/>
    </source>
</evidence>
<dbReference type="PRINTS" id="PR00385">
    <property type="entry name" value="P450"/>
</dbReference>
<keyword evidence="2" id="KW-0560">Oxidoreductase</keyword>
<dbReference type="PANTHER" id="PTHR46696">
    <property type="entry name" value="P450, PUTATIVE (EUROFUNG)-RELATED"/>
    <property type="match status" value="1"/>
</dbReference>